<dbReference type="Pfam" id="PF09481">
    <property type="entry name" value="CRISPR_Cse1"/>
    <property type="match status" value="1"/>
</dbReference>
<name>A0A1I2QI50_9CORY</name>
<accession>A0A1I2QI50</accession>
<dbReference type="AlphaFoldDB" id="A0A1I2QI50"/>
<dbReference type="OrthoDB" id="3187690at2"/>
<sequence length="557" mass="61763">MGDTFNLVDEPWIKVLKQDNSVEEVSLRDFFKHTDDYVDLAGELPTQDAAVLRVLLTILYRVFDVEPEDSEENIEAWMEAWSSKALPVAEIDSYLDEWHHRFDLRDAKQPFFLTPTLTNAKEAWKALDALVPDVRGISAMYTRRDAALPISAAEAARWVIHCQAYDPSGIKTGATGDPRVKGGKGYPDGIGWSGWMATTAIYGTTLTETLLLNLVMDSLPEEMGTPAWEQEVTTAKARSADAIGPVGPLSLMTWQSRRIRLKWEGNQVVAVRISYGDRVDHTAQYGVELMTPWRYSDPQSRKAKRDIYMPRGLSPDRAAWRGLDVLLPSSNAPMTKGRGGEVKAGIPAASVGWVSRLTQRRFIPDDLLLGLRLVGIAYGTQDSSVDRTLRDILTFRSALIDLDTDLIGIAKTAVVRADDAIKALGNFAGNLAVAAGGDRGPAAAKARQRAYSAVDPLFRDWLKTLRSPKGEDPSLHDAQGNRIAEAALQEWTKTVACTIDALQRELLDTAPPDAWRGREENNRHIDVGLSDLWYRIARNKALPQSGSKENKIERETK</sequence>
<proteinExistence type="predicted"/>
<reference evidence="1 2" key="1">
    <citation type="submission" date="2016-10" db="EMBL/GenBank/DDBJ databases">
        <authorList>
            <person name="de Groot N.N."/>
        </authorList>
    </citation>
    <scope>NUCLEOTIDE SEQUENCE [LARGE SCALE GENOMIC DNA]</scope>
    <source>
        <strain>J11</strain>
        <strain evidence="2">PG 39</strain>
    </source>
</reference>
<dbReference type="Gene3D" id="1.10.132.100">
    <property type="match status" value="1"/>
</dbReference>
<dbReference type="Proteomes" id="UP000199065">
    <property type="component" value="Unassembled WGS sequence"/>
</dbReference>
<protein>
    <submittedName>
        <fullName evidence="1">CRISPR system Cascade subunit CasA</fullName>
    </submittedName>
</protein>
<dbReference type="InterPro" id="IPR013381">
    <property type="entry name" value="CRISPR-assoc_prot_Cse1"/>
</dbReference>
<keyword evidence="2" id="KW-1185">Reference proteome</keyword>
<dbReference type="STRING" id="185761.SAMN05660282_00359"/>
<evidence type="ECO:0000313" key="2">
    <source>
        <dbReference type="Proteomes" id="UP000199065"/>
    </source>
</evidence>
<dbReference type="EMBL" id="FOPJ01000002">
    <property type="protein sequence ID" value="SFG25271.1"/>
    <property type="molecule type" value="Genomic_DNA"/>
</dbReference>
<gene>
    <name evidence="1" type="ORF">SAMN05660282_00359</name>
</gene>
<evidence type="ECO:0000313" key="1">
    <source>
        <dbReference type="EMBL" id="SFG25271.1"/>
    </source>
</evidence>
<organism evidence="1 2">
    <name type="scientific">Corynebacterium spheniscorum</name>
    <dbReference type="NCBI Taxonomy" id="185761"/>
    <lineage>
        <taxon>Bacteria</taxon>
        <taxon>Bacillati</taxon>
        <taxon>Actinomycetota</taxon>
        <taxon>Actinomycetes</taxon>
        <taxon>Mycobacteriales</taxon>
        <taxon>Corynebacteriaceae</taxon>
        <taxon>Corynebacterium</taxon>
    </lineage>
</organism>
<dbReference type="NCBIfam" id="TIGR02547">
    <property type="entry name" value="casA_cse1"/>
    <property type="match status" value="1"/>
</dbReference>
<dbReference type="RefSeq" id="WP_092283858.1">
    <property type="nucleotide sequence ID" value="NZ_FOPJ01000002.1"/>
</dbReference>